<evidence type="ECO:0000256" key="5">
    <source>
        <dbReference type="ARBA" id="ARBA00022692"/>
    </source>
</evidence>
<organism evidence="12 13">
    <name type="scientific">Pinctada imbricata</name>
    <name type="common">Atlantic pearl-oyster</name>
    <name type="synonym">Pinctada martensii</name>
    <dbReference type="NCBI Taxonomy" id="66713"/>
    <lineage>
        <taxon>Eukaryota</taxon>
        <taxon>Metazoa</taxon>
        <taxon>Spiralia</taxon>
        <taxon>Lophotrochozoa</taxon>
        <taxon>Mollusca</taxon>
        <taxon>Bivalvia</taxon>
        <taxon>Autobranchia</taxon>
        <taxon>Pteriomorphia</taxon>
        <taxon>Pterioida</taxon>
        <taxon>Pterioidea</taxon>
        <taxon>Pteriidae</taxon>
        <taxon>Pinctada</taxon>
    </lineage>
</organism>
<evidence type="ECO:0000256" key="9">
    <source>
        <dbReference type="ARBA" id="ARBA00023136"/>
    </source>
</evidence>
<evidence type="ECO:0000256" key="6">
    <source>
        <dbReference type="ARBA" id="ARBA00022968"/>
    </source>
</evidence>
<dbReference type="FunFam" id="3.90.550.50:FF:000001">
    <property type="entry name" value="Hexosyltransferase"/>
    <property type="match status" value="1"/>
</dbReference>
<keyword evidence="3 11" id="KW-0328">Glycosyltransferase</keyword>
<dbReference type="EMBL" id="VSWD01000002">
    <property type="protein sequence ID" value="KAK3106928.1"/>
    <property type="molecule type" value="Genomic_DNA"/>
</dbReference>
<keyword evidence="9 11" id="KW-0472">Membrane</keyword>
<dbReference type="Proteomes" id="UP001186944">
    <property type="component" value="Unassembled WGS sequence"/>
</dbReference>
<dbReference type="InterPro" id="IPR002659">
    <property type="entry name" value="Glyco_trans_31"/>
</dbReference>
<dbReference type="GO" id="GO:0006493">
    <property type="term" value="P:protein O-linked glycosylation"/>
    <property type="evidence" value="ECO:0007669"/>
    <property type="project" value="TreeGrafter"/>
</dbReference>
<dbReference type="GO" id="GO:0016758">
    <property type="term" value="F:hexosyltransferase activity"/>
    <property type="evidence" value="ECO:0007669"/>
    <property type="project" value="InterPro"/>
</dbReference>
<dbReference type="PANTHER" id="PTHR11214:SF314">
    <property type="entry name" value="HEXOSYLTRANSFERASE"/>
    <property type="match status" value="1"/>
</dbReference>
<evidence type="ECO:0000313" key="12">
    <source>
        <dbReference type="EMBL" id="KAK3106928.1"/>
    </source>
</evidence>
<keyword evidence="10" id="KW-0325">Glycoprotein</keyword>
<reference evidence="12" key="1">
    <citation type="submission" date="2019-08" db="EMBL/GenBank/DDBJ databases">
        <title>The improved chromosome-level genome for the pearl oyster Pinctada fucata martensii using PacBio sequencing and Hi-C.</title>
        <authorList>
            <person name="Zheng Z."/>
        </authorList>
    </citation>
    <scope>NUCLEOTIDE SEQUENCE</scope>
    <source>
        <strain evidence="12">ZZ-2019</strain>
        <tissue evidence="12">Adductor muscle</tissue>
    </source>
</reference>
<keyword evidence="6 11" id="KW-0735">Signal-anchor</keyword>
<accession>A0AA88YJM1</accession>
<evidence type="ECO:0000256" key="7">
    <source>
        <dbReference type="ARBA" id="ARBA00022989"/>
    </source>
</evidence>
<comment type="caution">
    <text evidence="12">The sequence shown here is derived from an EMBL/GenBank/DDBJ whole genome shotgun (WGS) entry which is preliminary data.</text>
</comment>
<evidence type="ECO:0000256" key="3">
    <source>
        <dbReference type="ARBA" id="ARBA00022676"/>
    </source>
</evidence>
<comment type="similarity">
    <text evidence="2 11">Belongs to the glycosyltransferase 31 family.</text>
</comment>
<name>A0AA88YJM1_PINIB</name>
<keyword evidence="4" id="KW-0808">Transferase</keyword>
<dbReference type="Pfam" id="PF01762">
    <property type="entry name" value="Galactosyl_T"/>
    <property type="match status" value="1"/>
</dbReference>
<feature type="transmembrane region" description="Helical" evidence="11">
    <location>
        <begin position="21"/>
        <end position="43"/>
    </location>
</feature>
<proteinExistence type="inferred from homology"/>
<sequence length="397" mass="45714">MKQGSISKRGQQEDKTCACEVSSRMFIFVLLYLCLIVLINLLATDARLSSIANVSTNLINTMHQFIKERNYIFTNFYDKNTSEIARFSWKTTEKFTSTHVITTTRTTTKMVVTTPIKRRTPRPDACRSCFVHNFKYLIDNPNICNSSEGKQEKIDIIILIFTTHVRRLNRDTIRETWISDAKNNTANIRYAFLLGYTSNKTNQAEVEKENEQFHDIIQEDFIDSYHNLTYKTMMAFKWAVTKCAHARFVMKTDDDMYINTKALLSVVSKSAAALQKNVGGACHKRAQPIRSPSSKWYASPESYPRKWYPGFCSGTGYVTSITLARRVFDISKDVPFFHLEDVFVALCVRKLKLSLLPIRGFNSVQVKPHGCNYKKNSVVTSHYMTPDLVKRIWSLKC</sequence>
<evidence type="ECO:0000256" key="2">
    <source>
        <dbReference type="ARBA" id="ARBA00008661"/>
    </source>
</evidence>
<evidence type="ECO:0000256" key="4">
    <source>
        <dbReference type="ARBA" id="ARBA00022679"/>
    </source>
</evidence>
<dbReference type="AlphaFoldDB" id="A0AA88YJM1"/>
<evidence type="ECO:0000256" key="10">
    <source>
        <dbReference type="ARBA" id="ARBA00023180"/>
    </source>
</evidence>
<keyword evidence="8 11" id="KW-0333">Golgi apparatus</keyword>
<keyword evidence="5 11" id="KW-0812">Transmembrane</keyword>
<dbReference type="PANTHER" id="PTHR11214">
    <property type="entry name" value="BETA-1,3-N-ACETYLGLUCOSAMINYLTRANSFERASE"/>
    <property type="match status" value="1"/>
</dbReference>
<dbReference type="GO" id="GO:0000139">
    <property type="term" value="C:Golgi membrane"/>
    <property type="evidence" value="ECO:0007669"/>
    <property type="project" value="UniProtKB-SubCell"/>
</dbReference>
<dbReference type="Gene3D" id="3.90.550.50">
    <property type="match status" value="1"/>
</dbReference>
<evidence type="ECO:0000256" key="11">
    <source>
        <dbReference type="RuleBase" id="RU363063"/>
    </source>
</evidence>
<keyword evidence="13" id="KW-1185">Reference proteome</keyword>
<comment type="subcellular location">
    <subcellularLocation>
        <location evidence="1 11">Golgi apparatus membrane</location>
        <topology evidence="1 11">Single-pass type II membrane protein</topology>
    </subcellularLocation>
</comment>
<evidence type="ECO:0000256" key="8">
    <source>
        <dbReference type="ARBA" id="ARBA00023034"/>
    </source>
</evidence>
<evidence type="ECO:0000313" key="13">
    <source>
        <dbReference type="Proteomes" id="UP001186944"/>
    </source>
</evidence>
<dbReference type="EC" id="2.4.1.-" evidence="11"/>
<gene>
    <name evidence="12" type="ORF">FSP39_003257</name>
</gene>
<protein>
    <recommendedName>
        <fullName evidence="11">Hexosyltransferase</fullName>
        <ecNumber evidence="11">2.4.1.-</ecNumber>
    </recommendedName>
</protein>
<keyword evidence="7 11" id="KW-1133">Transmembrane helix</keyword>
<evidence type="ECO:0000256" key="1">
    <source>
        <dbReference type="ARBA" id="ARBA00004323"/>
    </source>
</evidence>